<keyword evidence="3" id="KW-1185">Reference proteome</keyword>
<dbReference type="Pfam" id="PF06177">
    <property type="entry name" value="QueT"/>
    <property type="match status" value="1"/>
</dbReference>
<dbReference type="PANTHER" id="PTHR40044:SF1">
    <property type="entry name" value="INTEGRAL MEMBRANE PROTEIN"/>
    <property type="match status" value="1"/>
</dbReference>
<sequence>MSKPRFTTQQMAAAGIIAAIYAALTLLLPIPQYGGIQFRVAEAMTVLPFLFPEAIPGLTVGCFLANLLGSPIPLDWIVGTAATLLAALWTSKLHHRALAPLPPVICNMVLVGAEIAWFSTQEGAAFWPAFAFNSLTVGIGEAAACFILGSLLLRVLPRVPALKGRIASSRI</sequence>
<name>A0A4D7AZT1_9FIRM</name>
<dbReference type="InterPro" id="IPR010387">
    <property type="entry name" value="QueT"/>
</dbReference>
<dbReference type="EMBL" id="CP034413">
    <property type="protein sequence ID" value="QCI59402.1"/>
    <property type="molecule type" value="Genomic_DNA"/>
</dbReference>
<dbReference type="KEGG" id="obj:EIO64_09430"/>
<feature type="transmembrane region" description="Helical" evidence="1">
    <location>
        <begin position="12"/>
        <end position="31"/>
    </location>
</feature>
<feature type="transmembrane region" description="Helical" evidence="1">
    <location>
        <begin position="130"/>
        <end position="156"/>
    </location>
</feature>
<reference evidence="3" key="1">
    <citation type="submission" date="2018-12" db="EMBL/GenBank/DDBJ databases">
        <title>Dusodibacter welbiota gen. nov., sp. nov., isolated from human faeces and emended description of the Oscillibacter genus.</title>
        <authorList>
            <person name="Le Roy T."/>
            <person name="Van der Smissen P."/>
            <person name="Delzenne N."/>
            <person name="Muccioli G."/>
            <person name="Collet J.F."/>
            <person name="Cani P.D."/>
        </authorList>
    </citation>
    <scope>NUCLEOTIDE SEQUENCE [LARGE SCALE GENOMIC DNA]</scope>
    <source>
        <strain evidence="3">J115</strain>
    </source>
</reference>
<evidence type="ECO:0000313" key="3">
    <source>
        <dbReference type="Proteomes" id="UP000298642"/>
    </source>
</evidence>
<dbReference type="PIRSF" id="PIRSF031501">
    <property type="entry name" value="QueT"/>
    <property type="match status" value="1"/>
</dbReference>
<proteinExistence type="predicted"/>
<keyword evidence="1" id="KW-0472">Membrane</keyword>
<evidence type="ECO:0000313" key="2">
    <source>
        <dbReference type="EMBL" id="QCI59402.1"/>
    </source>
</evidence>
<feature type="transmembrane region" description="Helical" evidence="1">
    <location>
        <begin position="43"/>
        <end position="68"/>
    </location>
</feature>
<keyword evidence="1" id="KW-0812">Transmembrane</keyword>
<accession>A0A4D7AZT1</accession>
<feature type="transmembrane region" description="Helical" evidence="1">
    <location>
        <begin position="98"/>
        <end position="118"/>
    </location>
</feature>
<dbReference type="RefSeq" id="WP_119311797.1">
    <property type="nucleotide sequence ID" value="NZ_CP034413.3"/>
</dbReference>
<dbReference type="Proteomes" id="UP000298642">
    <property type="component" value="Chromosome"/>
</dbReference>
<organism evidence="2 3">
    <name type="scientific">Dysosmobacter welbionis</name>
    <dbReference type="NCBI Taxonomy" id="2093857"/>
    <lineage>
        <taxon>Bacteria</taxon>
        <taxon>Bacillati</taxon>
        <taxon>Bacillota</taxon>
        <taxon>Clostridia</taxon>
        <taxon>Eubacteriales</taxon>
        <taxon>Oscillospiraceae</taxon>
        <taxon>Dysosmobacter</taxon>
    </lineage>
</organism>
<keyword evidence="1" id="KW-1133">Transmembrane helix</keyword>
<dbReference type="PANTHER" id="PTHR40044">
    <property type="entry name" value="INTEGRAL MEMBRANE PROTEIN-RELATED"/>
    <property type="match status" value="1"/>
</dbReference>
<dbReference type="GeneID" id="89520781"/>
<gene>
    <name evidence="2" type="ORF">EIO64_09430</name>
</gene>
<evidence type="ECO:0000256" key="1">
    <source>
        <dbReference type="SAM" id="Phobius"/>
    </source>
</evidence>
<protein>
    <submittedName>
        <fullName evidence="2">QueT transporter family protein</fullName>
    </submittedName>
</protein>
<dbReference type="AlphaFoldDB" id="A0A4D7AZT1"/>